<dbReference type="STRING" id="84035.SAMN05660742_11524"/>
<dbReference type="GO" id="GO:0030313">
    <property type="term" value="C:cell envelope"/>
    <property type="evidence" value="ECO:0007669"/>
    <property type="project" value="UniProtKB-SubCell"/>
</dbReference>
<protein>
    <submittedName>
        <fullName evidence="6">HlyD family secretion protein</fullName>
    </submittedName>
</protein>
<dbReference type="InterPro" id="IPR058624">
    <property type="entry name" value="MdtA-like_HH"/>
</dbReference>
<comment type="subcellular location">
    <subcellularLocation>
        <location evidence="1">Cell envelope</location>
    </subcellularLocation>
</comment>
<feature type="domain" description="Multidrug resistance protein MdtA-like barrel-sandwich hybrid" evidence="5">
    <location>
        <begin position="47"/>
        <end position="244"/>
    </location>
</feature>
<evidence type="ECO:0000256" key="1">
    <source>
        <dbReference type="ARBA" id="ARBA00004196"/>
    </source>
</evidence>
<evidence type="ECO:0000313" key="6">
    <source>
        <dbReference type="EMBL" id="SEJ72864.1"/>
    </source>
</evidence>
<evidence type="ECO:0000259" key="5">
    <source>
        <dbReference type="Pfam" id="PF25917"/>
    </source>
</evidence>
<evidence type="ECO:0000313" key="7">
    <source>
        <dbReference type="Proteomes" id="UP000199662"/>
    </source>
</evidence>
<dbReference type="Pfam" id="PF25917">
    <property type="entry name" value="BSH_RND"/>
    <property type="match status" value="1"/>
</dbReference>
<feature type="coiled-coil region" evidence="3">
    <location>
        <begin position="119"/>
        <end position="198"/>
    </location>
</feature>
<dbReference type="Gene3D" id="2.40.30.170">
    <property type="match status" value="1"/>
</dbReference>
<dbReference type="PANTHER" id="PTHR32347:SF23">
    <property type="entry name" value="BLL5650 PROTEIN"/>
    <property type="match status" value="1"/>
</dbReference>
<reference evidence="6 7" key="1">
    <citation type="submission" date="2016-10" db="EMBL/GenBank/DDBJ databases">
        <authorList>
            <person name="de Groot N.N."/>
        </authorList>
    </citation>
    <scope>NUCLEOTIDE SEQUENCE [LARGE SCALE GENOMIC DNA]</scope>
    <source>
        <strain evidence="6 7">DSM 2179</strain>
    </source>
</reference>
<dbReference type="Gene3D" id="2.40.50.100">
    <property type="match status" value="2"/>
</dbReference>
<dbReference type="AlphaFoldDB" id="A0A1H7B7L6"/>
<evidence type="ECO:0000259" key="4">
    <source>
        <dbReference type="Pfam" id="PF25876"/>
    </source>
</evidence>
<dbReference type="PROSITE" id="PS51257">
    <property type="entry name" value="PROKAR_LIPOPROTEIN"/>
    <property type="match status" value="1"/>
</dbReference>
<keyword evidence="2 3" id="KW-0175">Coiled coil</keyword>
<evidence type="ECO:0000256" key="2">
    <source>
        <dbReference type="ARBA" id="ARBA00023054"/>
    </source>
</evidence>
<sequence length="337" mass="36784">MLAHVIRYQKYPALLGILLIGMSAFFSGCATSSAQSKEVWGRAEAKEIDINSKIAGRVVDLLVKEGDVVKKGQVLARMDSREISAESKQAVAGEKALRAQLNQASVNTKIKDQTLLSTVNAAKAQLAKAEANLDEAQSDYDRFAKLLEGNAVSEQTFKSYQTKYQVAVAARQEAEASVAEAEANVMQHQENIADEESLRSKIEQSAAAVDQTQVNLDETEIRAPFDGVITAKYVEVGAMISTGIPLVSIQDPNDNWINLKVPETDLAKYQLGTAVSMQGRDANLIVNGTIVDVSKKSEYATYRATSERDQKDIITFNVKIQVNSEKLRPGMQFHIAG</sequence>
<accession>A0A1H7B7L6</accession>
<keyword evidence="7" id="KW-1185">Reference proteome</keyword>
<dbReference type="Pfam" id="PF25876">
    <property type="entry name" value="HH_MFP_RND"/>
    <property type="match status" value="1"/>
</dbReference>
<dbReference type="SUPFAM" id="SSF111369">
    <property type="entry name" value="HlyD-like secretion proteins"/>
    <property type="match status" value="3"/>
</dbReference>
<dbReference type="PANTHER" id="PTHR32347">
    <property type="entry name" value="EFFLUX SYSTEM COMPONENT YKNX-RELATED"/>
    <property type="match status" value="1"/>
</dbReference>
<dbReference type="InterPro" id="IPR058625">
    <property type="entry name" value="MdtA-like_BSH"/>
</dbReference>
<proteinExistence type="predicted"/>
<dbReference type="InterPro" id="IPR050465">
    <property type="entry name" value="UPF0194_transport"/>
</dbReference>
<dbReference type="RefSeq" id="WP_091833023.1">
    <property type="nucleotide sequence ID" value="NZ_FNZK01000015.1"/>
</dbReference>
<name>A0A1H7B7L6_9FIRM</name>
<organism evidence="6 7">
    <name type="scientific">Propionispira arboris</name>
    <dbReference type="NCBI Taxonomy" id="84035"/>
    <lineage>
        <taxon>Bacteria</taxon>
        <taxon>Bacillati</taxon>
        <taxon>Bacillota</taxon>
        <taxon>Negativicutes</taxon>
        <taxon>Selenomonadales</taxon>
        <taxon>Selenomonadaceae</taxon>
        <taxon>Propionispira</taxon>
    </lineage>
</organism>
<dbReference type="Proteomes" id="UP000199662">
    <property type="component" value="Unassembled WGS sequence"/>
</dbReference>
<gene>
    <name evidence="6" type="ORF">SAMN05660742_11524</name>
</gene>
<feature type="domain" description="Multidrug resistance protein MdtA-like alpha-helical hairpin" evidence="4">
    <location>
        <begin position="119"/>
        <end position="185"/>
    </location>
</feature>
<dbReference type="EMBL" id="FNZK01000015">
    <property type="protein sequence ID" value="SEJ72864.1"/>
    <property type="molecule type" value="Genomic_DNA"/>
</dbReference>
<evidence type="ECO:0000256" key="3">
    <source>
        <dbReference type="SAM" id="Coils"/>
    </source>
</evidence>
<dbReference type="Gene3D" id="1.10.287.470">
    <property type="entry name" value="Helix hairpin bin"/>
    <property type="match status" value="1"/>
</dbReference>